<feature type="transmembrane region" description="Helical" evidence="8">
    <location>
        <begin position="83"/>
        <end position="102"/>
    </location>
</feature>
<dbReference type="InterPro" id="IPR044770">
    <property type="entry name" value="MFS_spinster-like"/>
</dbReference>
<keyword evidence="11" id="KW-1185">Reference proteome</keyword>
<comment type="similarity">
    <text evidence="6">Belongs to the major facilitator superfamily. Spinster (TC 2.A.1.49) family.</text>
</comment>
<sequence>MAYIEYFWTHPKLTLAFLAFMQLIMYFDRGVVAAALPMVKENWELSSTEEGIIASAFTIGFMVVSPLWANLAMKFRANKVISAGNYMFAIAAILGGVFGEVSKGRASYWGYVLFVISRVVVGLGESAIVSLVITIVDDISPKKYKSTYMSIFMCTTPVGVALGYGVSGAVMAYLKYWQLVFYVEGAIMFCLTTLCLFVPLHDYQKYMEPDHPDNQPEEENVLTMVASWRTTAFVNDVQLFEDMNAEGNIDTDEVVIGPGTIDATSTKSTATNQQQARGGKKVTLLSSFKLLIKNPVYVCIVIISCVYGAIIGALTFWAPSYILYRLEKFDISEEARLMAANIGFSLIVLVSSIVATGVGGFLLDKSGGPTGWMGVSRSLFWCVLYISIGAPLGLVVFLALDMHYIGVFIVFFLAIFSVLCIASPFQVALINCVQPELRHFANSYQILFLHAFGDLPSPFLVGVISDATDMNIAFLVMWCALFPGLIVLGIGGVLARRKGKAEAAAGINAMPSSPSQEHAPKQVATFNPEEEIV</sequence>
<evidence type="ECO:0000256" key="4">
    <source>
        <dbReference type="ARBA" id="ARBA00022989"/>
    </source>
</evidence>
<dbReference type="EMBL" id="JAOPGA020000840">
    <property type="protein sequence ID" value="KAL0482342.1"/>
    <property type="molecule type" value="Genomic_DNA"/>
</dbReference>
<evidence type="ECO:0000256" key="8">
    <source>
        <dbReference type="SAM" id="Phobius"/>
    </source>
</evidence>
<evidence type="ECO:0000256" key="1">
    <source>
        <dbReference type="ARBA" id="ARBA00004141"/>
    </source>
</evidence>
<dbReference type="GO" id="GO:0022857">
    <property type="term" value="F:transmembrane transporter activity"/>
    <property type="evidence" value="ECO:0007669"/>
    <property type="project" value="InterPro"/>
</dbReference>
<feature type="transmembrane region" description="Helical" evidence="8">
    <location>
        <begin position="375"/>
        <end position="398"/>
    </location>
</feature>
<feature type="transmembrane region" description="Helical" evidence="8">
    <location>
        <begin position="148"/>
        <end position="173"/>
    </location>
</feature>
<comment type="subcellular location">
    <subcellularLocation>
        <location evidence="1">Membrane</location>
        <topology evidence="1">Multi-pass membrane protein</topology>
    </subcellularLocation>
</comment>
<feature type="region of interest" description="Disordered" evidence="7">
    <location>
        <begin position="509"/>
        <end position="533"/>
    </location>
</feature>
<evidence type="ECO:0000256" key="5">
    <source>
        <dbReference type="ARBA" id="ARBA00023136"/>
    </source>
</evidence>
<evidence type="ECO:0000256" key="2">
    <source>
        <dbReference type="ARBA" id="ARBA00022448"/>
    </source>
</evidence>
<accession>A0AAW2YXW9</accession>
<name>A0AAW2YXW9_9EUKA</name>
<keyword evidence="4 8" id="KW-1133">Transmembrane helix</keyword>
<dbReference type="PANTHER" id="PTHR23505">
    <property type="entry name" value="SPINSTER"/>
    <property type="match status" value="1"/>
</dbReference>
<protein>
    <submittedName>
        <fullName evidence="10">Sphingolipid transporter Spinster</fullName>
    </submittedName>
</protein>
<feature type="domain" description="Major facilitator superfamily (MFS) profile" evidence="9">
    <location>
        <begin position="14"/>
        <end position="496"/>
    </location>
</feature>
<evidence type="ECO:0000259" key="9">
    <source>
        <dbReference type="PROSITE" id="PS50850"/>
    </source>
</evidence>
<reference evidence="10 11" key="1">
    <citation type="submission" date="2024-03" db="EMBL/GenBank/DDBJ databases">
        <title>The Acrasis kona genome and developmental transcriptomes reveal deep origins of eukaryotic multicellular pathways.</title>
        <authorList>
            <person name="Sheikh S."/>
            <person name="Fu C.-J."/>
            <person name="Brown M.W."/>
            <person name="Baldauf S.L."/>
        </authorList>
    </citation>
    <scope>NUCLEOTIDE SEQUENCE [LARGE SCALE GENOMIC DNA]</scope>
    <source>
        <strain evidence="10 11">ATCC MYA-3509</strain>
    </source>
</reference>
<feature type="transmembrane region" description="Helical" evidence="8">
    <location>
        <begin position="108"/>
        <end position="136"/>
    </location>
</feature>
<feature type="transmembrane region" description="Helical" evidence="8">
    <location>
        <begin position="179"/>
        <end position="200"/>
    </location>
</feature>
<feature type="transmembrane region" description="Helical" evidence="8">
    <location>
        <begin position="338"/>
        <end position="363"/>
    </location>
</feature>
<evidence type="ECO:0000313" key="11">
    <source>
        <dbReference type="Proteomes" id="UP001431209"/>
    </source>
</evidence>
<dbReference type="Gene3D" id="1.20.1250.20">
    <property type="entry name" value="MFS general substrate transporter like domains"/>
    <property type="match status" value="1"/>
</dbReference>
<feature type="transmembrane region" description="Helical" evidence="8">
    <location>
        <begin position="446"/>
        <end position="465"/>
    </location>
</feature>
<evidence type="ECO:0000313" key="10">
    <source>
        <dbReference type="EMBL" id="KAL0482342.1"/>
    </source>
</evidence>
<feature type="transmembrane region" description="Helical" evidence="8">
    <location>
        <begin position="52"/>
        <end position="71"/>
    </location>
</feature>
<organism evidence="10 11">
    <name type="scientific">Acrasis kona</name>
    <dbReference type="NCBI Taxonomy" id="1008807"/>
    <lineage>
        <taxon>Eukaryota</taxon>
        <taxon>Discoba</taxon>
        <taxon>Heterolobosea</taxon>
        <taxon>Tetramitia</taxon>
        <taxon>Eutetramitia</taxon>
        <taxon>Acrasidae</taxon>
        <taxon>Acrasis</taxon>
    </lineage>
</organism>
<keyword evidence="5 8" id="KW-0472">Membrane</keyword>
<dbReference type="PROSITE" id="PS50850">
    <property type="entry name" value="MFS"/>
    <property type="match status" value="1"/>
</dbReference>
<dbReference type="Pfam" id="PF07690">
    <property type="entry name" value="MFS_1"/>
    <property type="match status" value="1"/>
</dbReference>
<dbReference type="InterPro" id="IPR036259">
    <property type="entry name" value="MFS_trans_sf"/>
</dbReference>
<evidence type="ECO:0000256" key="3">
    <source>
        <dbReference type="ARBA" id="ARBA00022692"/>
    </source>
</evidence>
<keyword evidence="2" id="KW-0813">Transport</keyword>
<dbReference type="InterPro" id="IPR011701">
    <property type="entry name" value="MFS"/>
</dbReference>
<feature type="transmembrane region" description="Helical" evidence="8">
    <location>
        <begin position="404"/>
        <end position="425"/>
    </location>
</feature>
<dbReference type="GO" id="GO:0016020">
    <property type="term" value="C:membrane"/>
    <property type="evidence" value="ECO:0007669"/>
    <property type="project" value="UniProtKB-SubCell"/>
</dbReference>
<dbReference type="Proteomes" id="UP001431209">
    <property type="component" value="Unassembled WGS sequence"/>
</dbReference>
<comment type="caution">
    <text evidence="10">The sequence shown here is derived from an EMBL/GenBank/DDBJ whole genome shotgun (WGS) entry which is preliminary data.</text>
</comment>
<dbReference type="PANTHER" id="PTHR23505:SF79">
    <property type="entry name" value="PROTEIN SPINSTER"/>
    <property type="match status" value="1"/>
</dbReference>
<dbReference type="InterPro" id="IPR020846">
    <property type="entry name" value="MFS_dom"/>
</dbReference>
<evidence type="ECO:0000256" key="6">
    <source>
        <dbReference type="ARBA" id="ARBA00024338"/>
    </source>
</evidence>
<dbReference type="SUPFAM" id="SSF103473">
    <property type="entry name" value="MFS general substrate transporter"/>
    <property type="match status" value="1"/>
</dbReference>
<feature type="transmembrane region" description="Helical" evidence="8">
    <location>
        <begin position="471"/>
        <end position="495"/>
    </location>
</feature>
<proteinExistence type="inferred from homology"/>
<dbReference type="AlphaFoldDB" id="A0AAW2YXW9"/>
<keyword evidence="3 8" id="KW-0812">Transmembrane</keyword>
<feature type="transmembrane region" description="Helical" evidence="8">
    <location>
        <begin position="296"/>
        <end position="318"/>
    </location>
</feature>
<gene>
    <name evidence="10" type="ORF">AKO1_012944</name>
</gene>
<evidence type="ECO:0000256" key="7">
    <source>
        <dbReference type="SAM" id="MobiDB-lite"/>
    </source>
</evidence>